<keyword evidence="7 9" id="KW-0539">Nucleus</keyword>
<feature type="compositionally biased region" description="Polar residues" evidence="11">
    <location>
        <begin position="306"/>
        <end position="319"/>
    </location>
</feature>
<dbReference type="InterPro" id="IPR009057">
    <property type="entry name" value="Homeodomain-like_sf"/>
</dbReference>
<evidence type="ECO:0000256" key="11">
    <source>
        <dbReference type="SAM" id="MobiDB-lite"/>
    </source>
</evidence>
<evidence type="ECO:0000256" key="4">
    <source>
        <dbReference type="ARBA" id="ARBA00023125"/>
    </source>
</evidence>
<feature type="domain" description="Homeobox" evidence="12">
    <location>
        <begin position="220"/>
        <end position="285"/>
    </location>
</feature>
<evidence type="ECO:0000313" key="14">
    <source>
        <dbReference type="Proteomes" id="UP000825935"/>
    </source>
</evidence>
<feature type="compositionally biased region" description="Low complexity" evidence="11">
    <location>
        <begin position="340"/>
        <end position="363"/>
    </location>
</feature>
<evidence type="ECO:0000313" key="13">
    <source>
        <dbReference type="EMBL" id="KAH7351674.1"/>
    </source>
</evidence>
<comment type="caution">
    <text evidence="13">The sequence shown here is derived from an EMBL/GenBank/DDBJ whole genome shotgun (WGS) entry which is preliminary data.</text>
</comment>
<feature type="compositionally biased region" description="Polar residues" evidence="11">
    <location>
        <begin position="364"/>
        <end position="380"/>
    </location>
</feature>
<dbReference type="GO" id="GO:0005634">
    <property type="term" value="C:nucleus"/>
    <property type="evidence" value="ECO:0007669"/>
    <property type="project" value="UniProtKB-SubCell"/>
</dbReference>
<dbReference type="SMART" id="SM00389">
    <property type="entry name" value="HOX"/>
    <property type="match status" value="1"/>
</dbReference>
<dbReference type="InterPro" id="IPR044557">
    <property type="entry name" value="WOX8/9-like"/>
</dbReference>
<dbReference type="CDD" id="cd00086">
    <property type="entry name" value="homeodomain"/>
    <property type="match status" value="1"/>
</dbReference>
<evidence type="ECO:0000256" key="2">
    <source>
        <dbReference type="ARBA" id="ARBA00022473"/>
    </source>
</evidence>
<dbReference type="GO" id="GO:0003700">
    <property type="term" value="F:DNA-binding transcription factor activity"/>
    <property type="evidence" value="ECO:0007669"/>
    <property type="project" value="InterPro"/>
</dbReference>
<reference evidence="13" key="1">
    <citation type="submission" date="2021-08" db="EMBL/GenBank/DDBJ databases">
        <title>WGS assembly of Ceratopteris richardii.</title>
        <authorList>
            <person name="Marchant D.B."/>
            <person name="Chen G."/>
            <person name="Jenkins J."/>
            <person name="Shu S."/>
            <person name="Leebens-Mack J."/>
            <person name="Grimwood J."/>
            <person name="Schmutz J."/>
            <person name="Soltis P."/>
            <person name="Soltis D."/>
            <person name="Chen Z.-H."/>
        </authorList>
    </citation>
    <scope>NUCLEOTIDE SEQUENCE</scope>
    <source>
        <strain evidence="13">Whitten #5841</strain>
        <tissue evidence="13">Leaf</tissue>
    </source>
</reference>
<dbReference type="Proteomes" id="UP000825935">
    <property type="component" value="Chromosome 19"/>
</dbReference>
<name>A0A8T2SLB7_CERRI</name>
<dbReference type="PANTHER" id="PTHR47288:SF1">
    <property type="entry name" value="WUSCHEL-RELATED HOMEOBOX 9"/>
    <property type="match status" value="1"/>
</dbReference>
<protein>
    <recommendedName>
        <fullName evidence="12">Homeobox domain-containing protein</fullName>
    </recommendedName>
</protein>
<feature type="region of interest" description="Disordered" evidence="11">
    <location>
        <begin position="285"/>
        <end position="408"/>
    </location>
</feature>
<feature type="region of interest" description="Disordered" evidence="11">
    <location>
        <begin position="612"/>
        <end position="636"/>
    </location>
</feature>
<keyword evidence="2" id="KW-0217">Developmental protein</keyword>
<keyword evidence="6" id="KW-0804">Transcription</keyword>
<feature type="compositionally biased region" description="Low complexity" evidence="11">
    <location>
        <begin position="291"/>
        <end position="305"/>
    </location>
</feature>
<comment type="similarity">
    <text evidence="8">Belongs to the WUS homeobox family.</text>
</comment>
<keyword evidence="3" id="KW-0805">Transcription regulation</keyword>
<sequence>MIPRGRSDIPSSEADGIPHCPSIAGIHSQRSSSAGLIMNSTTVSCAENVGFPHLAQQSAQERPPQLQESFSTLHRWPTHAPQLYFSTDLQPPRHIEGMSRYAPSYIQPTLIVGRDDIPQQVTAQHTHAIGEVHSPMQIHELSMIPATMEQHLRNEGMLRSLASRQYTSRPEPRSTYGGLHQELQTLSGSLSNSSVLTRTLESIGRSAPTDVAAGARYEETCTPRPRWCPTQEQIQILESLFNSGTTTPSRDMIVDIAAQLRKYGSIAEANVFYWFQNRKARAKRKLQPAYNPATQNTPSTQPTSTLSGAATSSNPDHSCSTLASTDSSTQSSKSRRLSLKHASASSPTSSASSDHQQSLSGSGPTISSPLHQQITSSSKSFSHHDVRLGPSGGAAASDPSSGVSHMDQTLFGGWASNQIRRLPPPAEGSDVSPGSLYSPYSHALLPKQTVDSADALQNILDYSGISLSLGPPSDHISLNTALNLAQGTNFGYQTSYSGNSILHGSSNEGIVPMNPQGAMEGAPIVGIGASVSRSNNMASGIFQVCSRGRPMMELGESAMELNQMQSLQIAQTCLPSRPADPYSVGSRTESRAPTPASSLDHVVEREHLQMWEDLDPCGGGPWSTAAAQGGDHGHPQ</sequence>
<evidence type="ECO:0000259" key="12">
    <source>
        <dbReference type="PROSITE" id="PS50071"/>
    </source>
</evidence>
<proteinExistence type="inferred from homology"/>
<feature type="region of interest" description="Disordered" evidence="11">
    <location>
        <begin position="1"/>
        <end position="25"/>
    </location>
</feature>
<feature type="compositionally biased region" description="Low complexity" evidence="11">
    <location>
        <begin position="320"/>
        <end position="332"/>
    </location>
</feature>
<evidence type="ECO:0000256" key="3">
    <source>
        <dbReference type="ARBA" id="ARBA00023015"/>
    </source>
</evidence>
<dbReference type="GO" id="GO:0050793">
    <property type="term" value="P:regulation of developmental process"/>
    <property type="evidence" value="ECO:0007669"/>
    <property type="project" value="InterPro"/>
</dbReference>
<dbReference type="EMBL" id="CM035424">
    <property type="protein sequence ID" value="KAH7351674.1"/>
    <property type="molecule type" value="Genomic_DNA"/>
</dbReference>
<dbReference type="SUPFAM" id="SSF46689">
    <property type="entry name" value="Homeodomain-like"/>
    <property type="match status" value="1"/>
</dbReference>
<dbReference type="InterPro" id="IPR001356">
    <property type="entry name" value="HD"/>
</dbReference>
<dbReference type="Gene3D" id="1.10.10.60">
    <property type="entry name" value="Homeodomain-like"/>
    <property type="match status" value="1"/>
</dbReference>
<feature type="compositionally biased region" description="Low complexity" evidence="11">
    <location>
        <begin position="393"/>
        <end position="402"/>
    </location>
</feature>
<dbReference type="PANTHER" id="PTHR47288">
    <property type="entry name" value="WUSCHEL-RELATED HOMEOBOX 9"/>
    <property type="match status" value="1"/>
</dbReference>
<evidence type="ECO:0000256" key="1">
    <source>
        <dbReference type="ARBA" id="ARBA00004123"/>
    </source>
</evidence>
<keyword evidence="5 9" id="KW-0371">Homeobox</keyword>
<evidence type="ECO:0000256" key="6">
    <source>
        <dbReference type="ARBA" id="ARBA00023163"/>
    </source>
</evidence>
<keyword evidence="4 9" id="KW-0238">DNA-binding</keyword>
<evidence type="ECO:0000256" key="7">
    <source>
        <dbReference type="ARBA" id="ARBA00023242"/>
    </source>
</evidence>
<dbReference type="GO" id="GO:0003677">
    <property type="term" value="F:DNA binding"/>
    <property type="evidence" value="ECO:0007669"/>
    <property type="project" value="UniProtKB-UniRule"/>
</dbReference>
<dbReference type="Pfam" id="PF00046">
    <property type="entry name" value="Homeodomain"/>
    <property type="match status" value="1"/>
</dbReference>
<evidence type="ECO:0000256" key="9">
    <source>
        <dbReference type="PROSITE-ProRule" id="PRU00108"/>
    </source>
</evidence>
<accession>A0A8T2SLB7</accession>
<evidence type="ECO:0000256" key="8">
    <source>
        <dbReference type="ARBA" id="ARBA00024040"/>
    </source>
</evidence>
<dbReference type="PROSITE" id="PS50071">
    <property type="entry name" value="HOMEOBOX_2"/>
    <property type="match status" value="1"/>
</dbReference>
<comment type="subcellular location">
    <subcellularLocation>
        <location evidence="1 9 10">Nucleus</location>
    </subcellularLocation>
</comment>
<feature type="region of interest" description="Disordered" evidence="11">
    <location>
        <begin position="575"/>
        <end position="600"/>
    </location>
</feature>
<evidence type="ECO:0000256" key="10">
    <source>
        <dbReference type="RuleBase" id="RU000682"/>
    </source>
</evidence>
<evidence type="ECO:0000256" key="5">
    <source>
        <dbReference type="ARBA" id="ARBA00023155"/>
    </source>
</evidence>
<dbReference type="OrthoDB" id="1935198at2759"/>
<organism evidence="13 14">
    <name type="scientific">Ceratopteris richardii</name>
    <name type="common">Triangle waterfern</name>
    <dbReference type="NCBI Taxonomy" id="49495"/>
    <lineage>
        <taxon>Eukaryota</taxon>
        <taxon>Viridiplantae</taxon>
        <taxon>Streptophyta</taxon>
        <taxon>Embryophyta</taxon>
        <taxon>Tracheophyta</taxon>
        <taxon>Polypodiopsida</taxon>
        <taxon>Polypodiidae</taxon>
        <taxon>Polypodiales</taxon>
        <taxon>Pteridineae</taxon>
        <taxon>Pteridaceae</taxon>
        <taxon>Parkerioideae</taxon>
        <taxon>Ceratopteris</taxon>
    </lineage>
</organism>
<dbReference type="AlphaFoldDB" id="A0A8T2SLB7"/>
<gene>
    <name evidence="13" type="ORF">KP509_19G009000</name>
</gene>
<feature type="DNA-binding region" description="Homeobox" evidence="9">
    <location>
        <begin position="222"/>
        <end position="286"/>
    </location>
</feature>
<keyword evidence="14" id="KW-1185">Reference proteome</keyword>